<accession>A0A0S2MWA8</accession>
<evidence type="ECO:0000313" key="1">
    <source>
        <dbReference type="EMBL" id="ALO80198.1"/>
    </source>
</evidence>
<sequence>MTEQLKNILLEILTHFKTGLDDIEAGSEERQPMQDEIDFALPLVEKLSIHSTIDRISRMKDDSGRQGCTYGDTEFDSLSVVYGYNRAIDDVIETIKKIE</sequence>
<organism evidence="1 2">
    <name type="scientific">Cellulophaga phage phi4:1_13</name>
    <dbReference type="NCBI Taxonomy" id="1747284"/>
    <lineage>
        <taxon>Viruses</taxon>
        <taxon>Duplodnaviria</taxon>
        <taxon>Heunggongvirae</taxon>
        <taxon>Uroviricota</taxon>
        <taxon>Caudoviricetes</taxon>
        <taxon>Lightbulbvirus</taxon>
        <taxon>Lightbulbvirus Cba41</taxon>
    </lineage>
</organism>
<evidence type="ECO:0000313" key="2">
    <source>
        <dbReference type="Proteomes" id="UP000229115"/>
    </source>
</evidence>
<name>A0A0S2MWA8_9CAUD</name>
<reference evidence="1 2" key="1">
    <citation type="submission" date="2015-10" db="EMBL/GenBank/DDBJ databases">
        <title>Large-scale maps of variable infection efficiencies in aquatic Bacteriodetes phage-host model systems.</title>
        <authorList>
            <person name="Holmfeldt K."/>
            <person name="Solonenko N."/>
            <person name="Howard-Varona C."/>
            <person name="Moreno M."/>
            <person name="Malmstrom R.R."/>
            <person name="Blow M.J."/>
            <person name="Sullivan M.B."/>
        </authorList>
    </citation>
    <scope>NUCLEOTIDE SEQUENCE [LARGE SCALE GENOMIC DNA]</scope>
</reference>
<dbReference type="Proteomes" id="UP000229115">
    <property type="component" value="Segment"/>
</dbReference>
<gene>
    <name evidence="1" type="ORF">Phi4113_189</name>
</gene>
<dbReference type="EMBL" id="KT962245">
    <property type="protein sequence ID" value="ALO80198.1"/>
    <property type="molecule type" value="Genomic_RNA"/>
</dbReference>
<proteinExistence type="predicted"/>
<protein>
    <submittedName>
        <fullName evidence="1">Uncharacterized protein</fullName>
    </submittedName>
</protein>